<gene>
    <name evidence="2" type="ORF">SPARVUS_LOCUS3719270</name>
</gene>
<sequence length="171" mass="18394">MEDPREEMPYLESEEECVHHQAGQPPHLGSAQPQQNLYHTAALTATPPSLTPGPTAQSPQSSYTQQAVYAIHAHQQLQHSFTNMSHVAQAHVQTGIAGAPPPHPGAPHPPHPGAPHPTQVMLLHPSQTHAAPPQATVQQTGVSTPSPYTYIPHHQVQSHPSQQLPFHPPGN</sequence>
<feature type="compositionally biased region" description="Pro residues" evidence="1">
    <location>
        <begin position="99"/>
        <end position="115"/>
    </location>
</feature>
<dbReference type="EMBL" id="CATNWA010006054">
    <property type="protein sequence ID" value="CAI9551302.1"/>
    <property type="molecule type" value="Genomic_DNA"/>
</dbReference>
<dbReference type="Proteomes" id="UP001162483">
    <property type="component" value="Unassembled WGS sequence"/>
</dbReference>
<accession>A0ABN9BV10</accession>
<reference evidence="2" key="1">
    <citation type="submission" date="2023-05" db="EMBL/GenBank/DDBJ databases">
        <authorList>
            <person name="Stuckert A."/>
        </authorList>
    </citation>
    <scope>NUCLEOTIDE SEQUENCE</scope>
</reference>
<proteinExistence type="predicted"/>
<comment type="caution">
    <text evidence="2">The sequence shown here is derived from an EMBL/GenBank/DDBJ whole genome shotgun (WGS) entry which is preliminary data.</text>
</comment>
<feature type="region of interest" description="Disordered" evidence="1">
    <location>
        <begin position="1"/>
        <end position="64"/>
    </location>
</feature>
<keyword evidence="3" id="KW-1185">Reference proteome</keyword>
<evidence type="ECO:0000313" key="2">
    <source>
        <dbReference type="EMBL" id="CAI9551302.1"/>
    </source>
</evidence>
<protein>
    <submittedName>
        <fullName evidence="2">Uncharacterized protein</fullName>
    </submittedName>
</protein>
<feature type="compositionally biased region" description="Polar residues" evidence="1">
    <location>
        <begin position="125"/>
        <end position="147"/>
    </location>
</feature>
<evidence type="ECO:0000313" key="3">
    <source>
        <dbReference type="Proteomes" id="UP001162483"/>
    </source>
</evidence>
<evidence type="ECO:0000256" key="1">
    <source>
        <dbReference type="SAM" id="MobiDB-lite"/>
    </source>
</evidence>
<feature type="compositionally biased region" description="Low complexity" evidence="1">
    <location>
        <begin position="40"/>
        <end position="56"/>
    </location>
</feature>
<organism evidence="2 3">
    <name type="scientific">Staurois parvus</name>
    <dbReference type="NCBI Taxonomy" id="386267"/>
    <lineage>
        <taxon>Eukaryota</taxon>
        <taxon>Metazoa</taxon>
        <taxon>Chordata</taxon>
        <taxon>Craniata</taxon>
        <taxon>Vertebrata</taxon>
        <taxon>Euteleostomi</taxon>
        <taxon>Amphibia</taxon>
        <taxon>Batrachia</taxon>
        <taxon>Anura</taxon>
        <taxon>Neobatrachia</taxon>
        <taxon>Ranoidea</taxon>
        <taxon>Ranidae</taxon>
        <taxon>Staurois</taxon>
    </lineage>
</organism>
<feature type="compositionally biased region" description="Low complexity" evidence="1">
    <location>
        <begin position="152"/>
        <end position="163"/>
    </location>
</feature>
<feature type="region of interest" description="Disordered" evidence="1">
    <location>
        <begin position="94"/>
        <end position="171"/>
    </location>
</feature>
<name>A0ABN9BV10_9NEOB</name>